<dbReference type="Proteomes" id="UP000092714">
    <property type="component" value="Unassembled WGS sequence"/>
</dbReference>
<dbReference type="EMBL" id="MAPZ01000028">
    <property type="protein sequence ID" value="OBY09667.1"/>
    <property type="molecule type" value="Genomic_DNA"/>
</dbReference>
<reference evidence="1 2" key="1">
    <citation type="submission" date="2016-06" db="EMBL/GenBank/DDBJ databases">
        <authorList>
            <person name="Kjaerup R.B."/>
            <person name="Dalgaard T.S."/>
            <person name="Juul-Madsen H.R."/>
        </authorList>
    </citation>
    <scope>NUCLEOTIDE SEQUENCE [LARGE SCALE GENOMIC DNA]</scope>
    <source>
        <strain evidence="1 2">373-A1</strain>
    </source>
</reference>
<dbReference type="OrthoDB" id="1913367at2"/>
<sequence length="61" mass="6973">MPAGTGVNCGECPEKKNGNCNGDDTRCLCYKCPRKLSQCMCVKYCRETESVLYFDENENHW</sequence>
<keyword evidence="2" id="KW-1185">Reference proteome</keyword>
<evidence type="ECO:0000313" key="2">
    <source>
        <dbReference type="Proteomes" id="UP000092714"/>
    </source>
</evidence>
<dbReference type="eggNOG" id="ENOG502ZH9D">
    <property type="taxonomic scope" value="Bacteria"/>
</dbReference>
<proteinExistence type="predicted"/>
<dbReference type="RefSeq" id="WP_027099104.1">
    <property type="nucleotide sequence ID" value="NZ_CABHIH010000007.1"/>
</dbReference>
<evidence type="ECO:0000313" key="1">
    <source>
        <dbReference type="EMBL" id="OBY09667.1"/>
    </source>
</evidence>
<organism evidence="1 2">
    <name type="scientific">Clostridium paraputrificum</name>
    <dbReference type="NCBI Taxonomy" id="29363"/>
    <lineage>
        <taxon>Bacteria</taxon>
        <taxon>Bacillati</taxon>
        <taxon>Bacillota</taxon>
        <taxon>Clostridia</taxon>
        <taxon>Eubacteriales</taxon>
        <taxon>Clostridiaceae</taxon>
        <taxon>Clostridium</taxon>
    </lineage>
</organism>
<dbReference type="AlphaFoldDB" id="A0A174WEQ0"/>
<accession>A0A174WEQ0</accession>
<dbReference type="GeneID" id="42776938"/>
<comment type="caution">
    <text evidence="1">The sequence shown here is derived from an EMBL/GenBank/DDBJ whole genome shotgun (WGS) entry which is preliminary data.</text>
</comment>
<name>A0A174WEQ0_9CLOT</name>
<protein>
    <submittedName>
        <fullName evidence="1">Uncharacterized protein</fullName>
    </submittedName>
</protein>
<gene>
    <name evidence="1" type="ORF">CP373A1_15150</name>
</gene>